<organism evidence="2 3">
    <name type="scientific">Aspergillus welwitschiae</name>
    <dbReference type="NCBI Taxonomy" id="1341132"/>
    <lineage>
        <taxon>Eukaryota</taxon>
        <taxon>Fungi</taxon>
        <taxon>Dikarya</taxon>
        <taxon>Ascomycota</taxon>
        <taxon>Pezizomycotina</taxon>
        <taxon>Eurotiomycetes</taxon>
        <taxon>Eurotiomycetidae</taxon>
        <taxon>Eurotiales</taxon>
        <taxon>Aspergillaceae</taxon>
        <taxon>Aspergillus</taxon>
        <taxon>Aspergillus subgen. Circumdati</taxon>
    </lineage>
</organism>
<keyword evidence="3" id="KW-1185">Reference proteome</keyword>
<protein>
    <submittedName>
        <fullName evidence="2">Uncharacterized protein</fullName>
    </submittedName>
</protein>
<evidence type="ECO:0000256" key="1">
    <source>
        <dbReference type="SAM" id="Phobius"/>
    </source>
</evidence>
<sequence length="71" mass="8228">MTLKFHCSVSDGASPAVIERSIGFGVAEQRVFFIFYLLFFFLLFSLPYRGITLAYRITTVVMKRIQELKRS</sequence>
<reference evidence="2 3" key="1">
    <citation type="submission" date="2018-07" db="EMBL/GenBank/DDBJ databases">
        <title>The genomes of Aspergillus section Nigri reveals drivers in fungal speciation.</title>
        <authorList>
            <consortium name="DOE Joint Genome Institute"/>
            <person name="Vesth T.C."/>
            <person name="Nybo J."/>
            <person name="Theobald S."/>
            <person name="Brandl J."/>
            <person name="Frisvad J.C."/>
            <person name="Nielsen K.F."/>
            <person name="Lyhne E.K."/>
            <person name="Kogle M.E."/>
            <person name="Kuo A."/>
            <person name="Riley R."/>
            <person name="Clum A."/>
            <person name="Nolan M."/>
            <person name="Lipzen A."/>
            <person name="Salamov A."/>
            <person name="Henrissat B."/>
            <person name="Wiebenga A."/>
            <person name="De vries R.P."/>
            <person name="Grigoriev I.V."/>
            <person name="Mortensen U.H."/>
            <person name="Andersen M.R."/>
            <person name="Baker S.E."/>
        </authorList>
    </citation>
    <scope>NUCLEOTIDE SEQUENCE [LARGE SCALE GENOMIC DNA]</scope>
    <source>
        <strain evidence="2 3">CBS 139.54b</strain>
    </source>
</reference>
<dbReference type="EMBL" id="KZ852035">
    <property type="protein sequence ID" value="RDH37284.1"/>
    <property type="molecule type" value="Genomic_DNA"/>
</dbReference>
<accession>A0A3F3QDC1</accession>
<keyword evidence="1" id="KW-1133">Transmembrane helix</keyword>
<evidence type="ECO:0000313" key="3">
    <source>
        <dbReference type="Proteomes" id="UP000253729"/>
    </source>
</evidence>
<dbReference type="Proteomes" id="UP000253729">
    <property type="component" value="Unassembled WGS sequence"/>
</dbReference>
<name>A0A3F3QDC1_9EURO</name>
<keyword evidence="1" id="KW-0812">Transmembrane</keyword>
<proteinExistence type="predicted"/>
<dbReference type="GeneID" id="38133155"/>
<evidence type="ECO:0000313" key="2">
    <source>
        <dbReference type="EMBL" id="RDH37284.1"/>
    </source>
</evidence>
<gene>
    <name evidence="2" type="ORF">BDQ94DRAFT_136071</name>
</gene>
<keyword evidence="1" id="KW-0472">Membrane</keyword>
<feature type="transmembrane region" description="Helical" evidence="1">
    <location>
        <begin position="33"/>
        <end position="55"/>
    </location>
</feature>
<dbReference type="AlphaFoldDB" id="A0A3F3QDC1"/>
<dbReference type="RefSeq" id="XP_026630306.1">
    <property type="nucleotide sequence ID" value="XM_026764799.1"/>
</dbReference>